<dbReference type="KEGG" id="pbv:AR543_03735"/>
<organism evidence="4 5">
    <name type="scientific">Paenibacillus bovis</name>
    <dbReference type="NCBI Taxonomy" id="1616788"/>
    <lineage>
        <taxon>Bacteria</taxon>
        <taxon>Bacillati</taxon>
        <taxon>Bacillota</taxon>
        <taxon>Bacilli</taxon>
        <taxon>Bacillales</taxon>
        <taxon>Paenibacillaceae</taxon>
        <taxon>Paenibacillus</taxon>
    </lineage>
</organism>
<dbReference type="PANTHER" id="PTHR31088:SF6">
    <property type="entry name" value="PHAGE SHOCK PROTEIN A"/>
    <property type="match status" value="1"/>
</dbReference>
<evidence type="ECO:0000313" key="4">
    <source>
        <dbReference type="EMBL" id="ANF95224.1"/>
    </source>
</evidence>
<dbReference type="OrthoDB" id="9779630at2"/>
<dbReference type="RefSeq" id="WP_060531949.1">
    <property type="nucleotide sequence ID" value="NZ_CP013023.1"/>
</dbReference>
<feature type="compositionally biased region" description="Polar residues" evidence="3">
    <location>
        <begin position="210"/>
        <end position="234"/>
    </location>
</feature>
<gene>
    <name evidence="4" type="ORF">AR543_03735</name>
</gene>
<feature type="region of interest" description="Disordered" evidence="3">
    <location>
        <begin position="209"/>
        <end position="234"/>
    </location>
</feature>
<dbReference type="STRING" id="1616788.AR543_03735"/>
<name>A0A172ZC53_9BACL</name>
<evidence type="ECO:0000256" key="2">
    <source>
        <dbReference type="SAM" id="Coils"/>
    </source>
</evidence>
<proteinExistence type="inferred from homology"/>
<dbReference type="EMBL" id="CP013023">
    <property type="protein sequence ID" value="ANF95224.1"/>
    <property type="molecule type" value="Genomic_DNA"/>
</dbReference>
<dbReference type="PANTHER" id="PTHR31088">
    <property type="entry name" value="MEMBRANE-ASSOCIATED PROTEIN VIPP1, CHLOROPLASTIC"/>
    <property type="match status" value="1"/>
</dbReference>
<reference evidence="5" key="1">
    <citation type="submission" date="2015-10" db="EMBL/GenBank/DDBJ databases">
        <title>Genome of Paenibacillus bovis sp. nov.</title>
        <authorList>
            <person name="Wu Z."/>
            <person name="Gao C."/>
            <person name="Liu Z."/>
            <person name="Zheng H."/>
        </authorList>
    </citation>
    <scope>NUCLEOTIDE SEQUENCE [LARGE SCALE GENOMIC DNA]</scope>
    <source>
        <strain evidence="5">BD3526</strain>
    </source>
</reference>
<protein>
    <submittedName>
        <fullName evidence="4">Phage shock protein A</fullName>
    </submittedName>
</protein>
<evidence type="ECO:0000313" key="5">
    <source>
        <dbReference type="Proteomes" id="UP000078148"/>
    </source>
</evidence>
<feature type="coiled-coil region" evidence="2">
    <location>
        <begin position="115"/>
        <end position="186"/>
    </location>
</feature>
<accession>A0A172ZC53</accession>
<keyword evidence="5" id="KW-1185">Reference proteome</keyword>
<reference evidence="4 5" key="2">
    <citation type="journal article" date="2016" name="Int. J. Syst. Evol. Microbiol.">
        <title>Paenibacillus bovis sp. nov., isolated from raw yak (Bos grunniens) milk.</title>
        <authorList>
            <person name="Gao C."/>
            <person name="Han J."/>
            <person name="Liu Z."/>
            <person name="Xu X."/>
            <person name="Hang F."/>
            <person name="Wu Z."/>
        </authorList>
    </citation>
    <scope>NUCLEOTIDE SEQUENCE [LARGE SCALE GENOMIC DNA]</scope>
    <source>
        <strain evidence="4 5">BD3526</strain>
    </source>
</reference>
<dbReference type="Pfam" id="PF04012">
    <property type="entry name" value="PspA_IM30"/>
    <property type="match status" value="1"/>
</dbReference>
<dbReference type="InterPro" id="IPR007157">
    <property type="entry name" value="PspA_VIPP1"/>
</dbReference>
<sequence length="234" mass="25675">MSVWTRFRDVMKANVNSLLERSNNPEKDVQTYLSSMNSDLGQLKAETAAVLAEQSRTQRALNESSAEIAKLQRYAEKSVQAGEEQNALQFLQKKASLAAAHANLQAAHERASAKADTMKLMQDKLTQDVAQLEARYTELKSKMAQANAQQQANAYQSSANSTEQALQAMENKAAMALNEAEALVELRGGSQEEDLDVLIARLEKGMNAQPDLSSSQATPEQELSLLKQQNTSSQ</sequence>
<comment type="similarity">
    <text evidence="1">Belongs to the PspA/Vipp/IM30 family.</text>
</comment>
<evidence type="ECO:0000256" key="1">
    <source>
        <dbReference type="ARBA" id="ARBA00043985"/>
    </source>
</evidence>
<evidence type="ECO:0000256" key="3">
    <source>
        <dbReference type="SAM" id="MobiDB-lite"/>
    </source>
</evidence>
<dbReference type="Proteomes" id="UP000078148">
    <property type="component" value="Chromosome"/>
</dbReference>
<dbReference type="AlphaFoldDB" id="A0A172ZC53"/>
<keyword evidence="2" id="KW-0175">Coiled coil</keyword>